<evidence type="ECO:0000256" key="1">
    <source>
        <dbReference type="SAM" id="MobiDB-lite"/>
    </source>
</evidence>
<dbReference type="EMBL" id="JAWXXX010000001">
    <property type="protein sequence ID" value="MDX5894541.1"/>
    <property type="molecule type" value="Genomic_DNA"/>
</dbReference>
<dbReference type="KEGG" id="rrd:RradSPS_1853"/>
<dbReference type="HOGENOM" id="CLU_011572_2_1_11"/>
<feature type="region of interest" description="Disordered" evidence="1">
    <location>
        <begin position="32"/>
        <end position="57"/>
    </location>
</feature>
<dbReference type="PANTHER" id="PTHR35788:SF1">
    <property type="entry name" value="EXPORTED PROTEIN"/>
    <property type="match status" value="1"/>
</dbReference>
<dbReference type="Proteomes" id="UP001281130">
    <property type="component" value="Unassembled WGS sequence"/>
</dbReference>
<dbReference type="OrthoDB" id="9813301at2"/>
<keyword evidence="2" id="KW-0812">Transmembrane</keyword>
<dbReference type="InterPro" id="IPR022029">
    <property type="entry name" value="YoaR-like_PG-bd"/>
</dbReference>
<sequence>MRTSGKSARKKKGFKRRRSVFSRIFGGFSAPKLTLAPVSGSSASGGQAPEPERSQEAGRASLFRKFFGKRTAERPARSGTSASEGGGYLDFLRLVAVAGLVLVAVLVAFDGWANADEVYGGVEVGGVGVGGASQERAQETLAKSAGQIPERITFVPSGPEGVGDRESVTLSAEELGIRIDAEESARAAYAVGREEEFGERLEGRLRSAFRVSEVGAEITYREAALRDAFEVRPVEAGYKPTGDPDTLVSITPGRDGVAIEETFWKDLDRKIMSGAREIEVPLKSVAPKLTTAEAERLKPTGMLSSFSTNYLTYDDTPGRVANLQISSDAVNGTFLAPGEVFSFNELAEPLDYEASKVIVQGRVDEADGGGLCQVSSTLYVAANLAGLEIVERHPHMAELPYIQPGLDATVWFGALDMKFKNTTDGYLYIQQWVDTTTGDVSAAIYGIPNGVTGTMDSERIAKYKDANKNTVTEWVTYRTVTRDGEVVESGPVHTDVYTSLEED</sequence>
<protein>
    <submittedName>
        <fullName evidence="5">VanW family protein</fullName>
    </submittedName>
    <submittedName>
        <fullName evidence="4">VanW like protein</fullName>
    </submittedName>
</protein>
<evidence type="ECO:0000313" key="6">
    <source>
        <dbReference type="Proteomes" id="UP000025229"/>
    </source>
</evidence>
<dbReference type="Pfam" id="PF04294">
    <property type="entry name" value="VanW"/>
    <property type="match status" value="1"/>
</dbReference>
<dbReference type="Pfam" id="PF12229">
    <property type="entry name" value="PG_binding_4"/>
    <property type="match status" value="1"/>
</dbReference>
<dbReference type="STRING" id="42256.RradSPS_1853"/>
<evidence type="ECO:0000313" key="4">
    <source>
        <dbReference type="EMBL" id="AHY47136.1"/>
    </source>
</evidence>
<dbReference type="PANTHER" id="PTHR35788">
    <property type="entry name" value="EXPORTED PROTEIN-RELATED"/>
    <property type="match status" value="1"/>
</dbReference>
<feature type="transmembrane region" description="Helical" evidence="2">
    <location>
        <begin position="91"/>
        <end position="109"/>
    </location>
</feature>
<dbReference type="EMBL" id="CP007514">
    <property type="protein sequence ID" value="AHY47136.1"/>
    <property type="molecule type" value="Genomic_DNA"/>
</dbReference>
<feature type="domain" description="YoaR-like putative peptidoglycan binding" evidence="3">
    <location>
        <begin position="169"/>
        <end position="273"/>
    </location>
</feature>
<dbReference type="Proteomes" id="UP000025229">
    <property type="component" value="Chromosome"/>
</dbReference>
<proteinExistence type="predicted"/>
<gene>
    <name evidence="4" type="ORF">RradSPS_1853</name>
    <name evidence="5" type="ORF">SIL72_10940</name>
</gene>
<dbReference type="eggNOG" id="COG2720">
    <property type="taxonomic scope" value="Bacteria"/>
</dbReference>
<dbReference type="InterPro" id="IPR052913">
    <property type="entry name" value="Glycopeptide_resist_protein"/>
</dbReference>
<keyword evidence="6" id="KW-1185">Reference proteome</keyword>
<keyword evidence="2" id="KW-0472">Membrane</keyword>
<organism evidence="4 6">
    <name type="scientific">Rubrobacter radiotolerans</name>
    <name type="common">Arthrobacter radiotolerans</name>
    <dbReference type="NCBI Taxonomy" id="42256"/>
    <lineage>
        <taxon>Bacteria</taxon>
        <taxon>Bacillati</taxon>
        <taxon>Actinomycetota</taxon>
        <taxon>Rubrobacteria</taxon>
        <taxon>Rubrobacterales</taxon>
        <taxon>Rubrobacteraceae</taxon>
        <taxon>Rubrobacter</taxon>
    </lineage>
</organism>
<dbReference type="PATRIC" id="fig|42256.3.peg.1883"/>
<reference evidence="4 6" key="1">
    <citation type="submission" date="2014-03" db="EMBL/GenBank/DDBJ databases">
        <title>Complete genome sequence of the Radio-Resistant Rubrobacter radiotolerans RSPS-4.</title>
        <authorList>
            <person name="Egas C.C."/>
            <person name="Barroso C.C."/>
            <person name="Froufe H.J.C."/>
            <person name="Pacheco J.J."/>
            <person name="Albuquerque L.L."/>
            <person name="da Costa M.M.S."/>
        </authorList>
    </citation>
    <scope>NUCLEOTIDE SEQUENCE [LARGE SCALE GENOMIC DNA]</scope>
    <source>
        <strain evidence="4 6">RSPS-4</strain>
    </source>
</reference>
<accession>A0A023X4L7</accession>
<name>A0A023X4L7_RUBRA</name>
<evidence type="ECO:0000256" key="2">
    <source>
        <dbReference type="SAM" id="Phobius"/>
    </source>
</evidence>
<dbReference type="RefSeq" id="WP_038682198.1">
    <property type="nucleotide sequence ID" value="NZ_CP007514.1"/>
</dbReference>
<reference evidence="5" key="2">
    <citation type="submission" date="2023-11" db="EMBL/GenBank/DDBJ databases">
        <title>MicrobeMod: A computational toolkit for identifying prokaryotic methylation and restriction-modification with nanopore sequencing.</title>
        <authorList>
            <person name="Crits-Christoph A."/>
            <person name="Kang S.C."/>
            <person name="Lee H."/>
            <person name="Ostrov N."/>
        </authorList>
    </citation>
    <scope>NUCLEOTIDE SEQUENCE</scope>
    <source>
        <strain evidence="5">ATCC 51242</strain>
    </source>
</reference>
<evidence type="ECO:0000259" key="3">
    <source>
        <dbReference type="Pfam" id="PF12229"/>
    </source>
</evidence>
<keyword evidence="2" id="KW-1133">Transmembrane helix</keyword>
<evidence type="ECO:0000313" key="5">
    <source>
        <dbReference type="EMBL" id="MDX5894541.1"/>
    </source>
</evidence>
<dbReference type="InterPro" id="IPR007391">
    <property type="entry name" value="Vancomycin_resist_VanW"/>
</dbReference>
<dbReference type="AlphaFoldDB" id="A0A023X4L7"/>